<dbReference type="InterPro" id="IPR028082">
    <property type="entry name" value="Peripla_BP_I"/>
</dbReference>
<dbReference type="PANTHER" id="PTHR47628:SF1">
    <property type="entry name" value="ALIPHATIC AMIDASE EXPRESSION-REGULATING PROTEIN"/>
    <property type="match status" value="1"/>
</dbReference>
<organism evidence="4 5">
    <name type="scientific">Williamsia serinedens</name>
    <dbReference type="NCBI Taxonomy" id="391736"/>
    <lineage>
        <taxon>Bacteria</taxon>
        <taxon>Bacillati</taxon>
        <taxon>Actinomycetota</taxon>
        <taxon>Actinomycetes</taxon>
        <taxon>Mycobacteriales</taxon>
        <taxon>Nocardiaceae</taxon>
        <taxon>Williamsia</taxon>
    </lineage>
</organism>
<comment type="caution">
    <text evidence="4">The sequence shown here is derived from an EMBL/GenBank/DDBJ whole genome shotgun (WGS) entry which is preliminary data.</text>
</comment>
<name>A0ABT1H0J0_9NOCA</name>
<keyword evidence="2" id="KW-0732">Signal</keyword>
<dbReference type="Gene3D" id="3.40.50.2300">
    <property type="match status" value="2"/>
</dbReference>
<dbReference type="Proteomes" id="UP001205740">
    <property type="component" value="Unassembled WGS sequence"/>
</dbReference>
<accession>A0ABT1H0J0</accession>
<dbReference type="RefSeq" id="WP_253654325.1">
    <property type="nucleotide sequence ID" value="NZ_BAAAOE010000003.1"/>
</dbReference>
<dbReference type="SUPFAM" id="SSF53822">
    <property type="entry name" value="Periplasmic binding protein-like I"/>
    <property type="match status" value="1"/>
</dbReference>
<evidence type="ECO:0000256" key="2">
    <source>
        <dbReference type="ARBA" id="ARBA00022729"/>
    </source>
</evidence>
<evidence type="ECO:0000256" key="1">
    <source>
        <dbReference type="ARBA" id="ARBA00010062"/>
    </source>
</evidence>
<keyword evidence="5" id="KW-1185">Reference proteome</keyword>
<reference evidence="4 5" key="1">
    <citation type="submission" date="2022-06" db="EMBL/GenBank/DDBJ databases">
        <title>Genomic Encyclopedia of Archaeal and Bacterial Type Strains, Phase II (KMG-II): from individual species to whole genera.</title>
        <authorList>
            <person name="Goeker M."/>
        </authorList>
    </citation>
    <scope>NUCLEOTIDE SEQUENCE [LARGE SCALE GENOMIC DNA]</scope>
    <source>
        <strain evidence="4 5">DSM 45037</strain>
    </source>
</reference>
<proteinExistence type="inferred from homology"/>
<dbReference type="CDD" id="cd06358">
    <property type="entry name" value="PBP1_NHase"/>
    <property type="match status" value="1"/>
</dbReference>
<evidence type="ECO:0000259" key="3">
    <source>
        <dbReference type="Pfam" id="PF13458"/>
    </source>
</evidence>
<dbReference type="EMBL" id="JAMTCG010000003">
    <property type="protein sequence ID" value="MCP2160761.1"/>
    <property type="molecule type" value="Genomic_DNA"/>
</dbReference>
<sequence>MRVGVVIPQSGPSGIFGPSCAAAVQVAVDELNEADGLLGEPIAVTVVDGGASPEVVARKVTALCRDGAVDALVGWHNSSVRKAVVAARTPSVPYVYTATYEGGESTEGVFLTGETPDCHVLPAMGWLGEQLGVRRWAVVGSDYIWPRRTEARVRRAARRSRVLEVASTTFVPLGTSRFGPVLDAVDRAEVDGVLVLLLGSDAVAFNRAFARRGLADRCVRLGPLMDENMLLASGAGATRGLYSTAGFFENLASPDGLELSGRYFGRLGTSAPPLTSPGESCYEGIRLLVELARRAGCLNGLAINRVAAEGFRYVSPRGDVVFDGRHLAQDVYVAAADALEFDVMAQVSAVA</sequence>
<evidence type="ECO:0000313" key="5">
    <source>
        <dbReference type="Proteomes" id="UP001205740"/>
    </source>
</evidence>
<dbReference type="InterPro" id="IPR028081">
    <property type="entry name" value="Leu-bd"/>
</dbReference>
<protein>
    <submittedName>
        <fullName evidence="4">Amino acid/amide ABC transporter substrate-binding protein, HAAT family (TC 3.A.1.4.-)</fullName>
    </submittedName>
</protein>
<dbReference type="Pfam" id="PF13458">
    <property type="entry name" value="Peripla_BP_6"/>
    <property type="match status" value="1"/>
</dbReference>
<comment type="similarity">
    <text evidence="1">Belongs to the leucine-binding protein family.</text>
</comment>
<feature type="domain" description="Leucine-binding protein" evidence="3">
    <location>
        <begin position="2"/>
        <end position="337"/>
    </location>
</feature>
<evidence type="ECO:0000313" key="4">
    <source>
        <dbReference type="EMBL" id="MCP2160761.1"/>
    </source>
</evidence>
<gene>
    <name evidence="4" type="ORF">LX12_001948</name>
</gene>
<dbReference type="PANTHER" id="PTHR47628">
    <property type="match status" value="1"/>
</dbReference>